<dbReference type="Proteomes" id="UP001159042">
    <property type="component" value="Unassembled WGS sequence"/>
</dbReference>
<organism evidence="3 4">
    <name type="scientific">Exocentrus adspersus</name>
    <dbReference type="NCBI Taxonomy" id="1586481"/>
    <lineage>
        <taxon>Eukaryota</taxon>
        <taxon>Metazoa</taxon>
        <taxon>Ecdysozoa</taxon>
        <taxon>Arthropoda</taxon>
        <taxon>Hexapoda</taxon>
        <taxon>Insecta</taxon>
        <taxon>Pterygota</taxon>
        <taxon>Neoptera</taxon>
        <taxon>Endopterygota</taxon>
        <taxon>Coleoptera</taxon>
        <taxon>Polyphaga</taxon>
        <taxon>Cucujiformia</taxon>
        <taxon>Chrysomeloidea</taxon>
        <taxon>Cerambycidae</taxon>
        <taxon>Lamiinae</taxon>
        <taxon>Acanthocinini</taxon>
        <taxon>Exocentrus</taxon>
    </lineage>
</organism>
<keyword evidence="4" id="KW-1185">Reference proteome</keyword>
<accession>A0AAV8VV37</accession>
<evidence type="ECO:0000259" key="2">
    <source>
        <dbReference type="Pfam" id="PF15994"/>
    </source>
</evidence>
<dbReference type="InterPro" id="IPR031935">
    <property type="entry name" value="DUF4770"/>
</dbReference>
<feature type="region of interest" description="Disordered" evidence="1">
    <location>
        <begin position="1"/>
        <end position="27"/>
    </location>
</feature>
<sequence>MSGRKNRGTKRPQRPSETGILDRFSPTKFGKILPTNTKTKQDAFKCFRPGKGECLEYEISQTELKMDAGDTKINIKDTQATYIPAPPAPPRKKKKSEGLCPPMKFINEIWLEKQDALQEKYRMELKKYIKYQKLHKGLKHAKLHTFLLSMAGPEWFQELSPIQLRTVDQLQCCILLDIRDNTISNVQENIGNLGLVRRPRQRHLSKALKLCCKDAVEFLLILYQLINPKRNEYSVNDRLLLSAVVHLTMMDTLRELHVRIPSPPARKTKKENEVATRPAKKYSSPYLEPYSYTPMVPKHTGVYTNPRIQHPDSSYFDYIFSLIRRCLFPIFNRVPKIDWTKINQ</sequence>
<protein>
    <recommendedName>
        <fullName evidence="2">DUF4770 domain-containing protein</fullName>
    </recommendedName>
</protein>
<dbReference type="EMBL" id="JANEYG010000031">
    <property type="protein sequence ID" value="KAJ8917751.1"/>
    <property type="molecule type" value="Genomic_DNA"/>
</dbReference>
<feature type="domain" description="DUF4770" evidence="2">
    <location>
        <begin position="192"/>
        <end position="277"/>
    </location>
</feature>
<dbReference type="PANTHER" id="PTHR41967:SF6">
    <property type="entry name" value="FI19406P1-RELATED"/>
    <property type="match status" value="1"/>
</dbReference>
<evidence type="ECO:0000313" key="3">
    <source>
        <dbReference type="EMBL" id="KAJ8917751.1"/>
    </source>
</evidence>
<reference evidence="3 4" key="1">
    <citation type="journal article" date="2023" name="Insect Mol. Biol.">
        <title>Genome sequencing provides insights into the evolution of gene families encoding plant cell wall-degrading enzymes in longhorned beetles.</title>
        <authorList>
            <person name="Shin N.R."/>
            <person name="Okamura Y."/>
            <person name="Kirsch R."/>
            <person name="Pauchet Y."/>
        </authorList>
    </citation>
    <scope>NUCLEOTIDE SEQUENCE [LARGE SCALE GENOMIC DNA]</scope>
    <source>
        <strain evidence="3">EAD_L_NR</strain>
    </source>
</reference>
<dbReference type="Pfam" id="PF15994">
    <property type="entry name" value="DUF4770"/>
    <property type="match status" value="1"/>
</dbReference>
<name>A0AAV8VV37_9CUCU</name>
<gene>
    <name evidence="3" type="ORF">NQ315_005202</name>
</gene>
<evidence type="ECO:0000313" key="4">
    <source>
        <dbReference type="Proteomes" id="UP001159042"/>
    </source>
</evidence>
<evidence type="ECO:0000256" key="1">
    <source>
        <dbReference type="SAM" id="MobiDB-lite"/>
    </source>
</evidence>
<proteinExistence type="predicted"/>
<dbReference type="AlphaFoldDB" id="A0AAV8VV37"/>
<comment type="caution">
    <text evidence="3">The sequence shown here is derived from an EMBL/GenBank/DDBJ whole genome shotgun (WGS) entry which is preliminary data.</text>
</comment>
<feature type="compositionally biased region" description="Basic residues" evidence="1">
    <location>
        <begin position="1"/>
        <end position="13"/>
    </location>
</feature>
<dbReference type="PANTHER" id="PTHR41967">
    <property type="entry name" value="FI19406P1-RELATED"/>
    <property type="match status" value="1"/>
</dbReference>